<name>A0A068SKZ1_NEOGA</name>
<reference evidence="13" key="1">
    <citation type="journal article" date="2014" name="BMC Genomics">
        <title>Genome sequencing of two Neorhizobium galegae strains reveals a noeT gene responsible for the unusual acetylation of the nodulation factors.</title>
        <authorList>
            <person name="Osterman J."/>
            <person name="Marsh J."/>
            <person name="Laine P.K."/>
            <person name="Zeng Z."/>
            <person name="Alatalo E."/>
            <person name="Sullivan J.T."/>
            <person name="Young J.P."/>
            <person name="Thomas-Oates J."/>
            <person name="Paulin L."/>
            <person name="Lindstrom K."/>
        </authorList>
    </citation>
    <scope>NUCLEOTIDE SEQUENCE [LARGE SCALE GENOMIC DNA]</scope>
    <source>
        <strain evidence="13">HAMBI 540</strain>
    </source>
</reference>
<dbReference type="Proteomes" id="UP000028181">
    <property type="component" value="Chromosome I"/>
</dbReference>
<feature type="transmembrane region" description="Helical" evidence="9">
    <location>
        <begin position="507"/>
        <end position="532"/>
    </location>
</feature>
<feature type="transmembrane region" description="Helical" evidence="9">
    <location>
        <begin position="539"/>
        <end position="560"/>
    </location>
</feature>
<dbReference type="GeneID" id="24258539"/>
<sequence length="610" mass="62324">MAASRSDFLEQTAIPGDGIAARVLKGVETVLGAIAALILAVLLTVVLVSVCLRYFFNTGFIGTEDLGIWLHVALISIGAPLSLNSALAMRLDVFVRLAPARLLPVTQVLADVFTVLAALILLFGGSEIMAMLGGISPTLGVPEWIRFGFLGAGGVLIIIVLVLQRAAEGRVLPVLISLSLGVALYFGIPEVFIDSELPPSLFLALVAALGLVLAAPLAHAFLTAAYVAITFGSSLPEPAIVSSTVTGMSKFLLLAIPFFLLAGGLLTSSGVANQLVRFAASMVGHRRAGLAQTTLLTSVLFSGASGSSVANAAFGASTFQPELVKHGYPPAQAGAIIAATSVLDNVIPPSIAFLILATATNLSVGSLLVGGFFAGGLMAICLAVAIHMSVREQVALPRASGRERWQAAISAIPAFGLGIIVVVGIRIGIVTTTEAAALAALYTIILAVWGRVGAGSLLASFRQAATESAAIGLLIGTAGPFAFLLAVDNVSGLVSEFVTKLGGSALAVIVLSNVILLVVGLVLDIGAAILLFGPILLPAAVAAGIDPIHFGVIIVVNLMIHGLTPPLGMLIFVVSGVTRIPAAALFKAVVPYLLALLVSLAILCAWAIIF</sequence>
<feature type="domain" description="TRAP C4-dicarboxylate transport system permease DctM subunit" evidence="11">
    <location>
        <begin position="204"/>
        <end position="603"/>
    </location>
</feature>
<gene>
    <name evidence="12" type="ORF">RG540_CH02500</name>
</gene>
<feature type="transmembrane region" description="Helical" evidence="9">
    <location>
        <begin position="592"/>
        <end position="609"/>
    </location>
</feature>
<dbReference type="InterPro" id="IPR004681">
    <property type="entry name" value="TRAP_DctM"/>
</dbReference>
<comment type="function">
    <text evidence="8">Part of the tripartite ATP-independent periplasmic (TRAP) transport system.</text>
</comment>
<feature type="transmembrane region" description="Helical" evidence="9">
    <location>
        <begin position="251"/>
        <end position="275"/>
    </location>
</feature>
<comment type="subcellular location">
    <subcellularLocation>
        <location evidence="1 8">Cell inner membrane</location>
        <topology evidence="1 8">Multi-pass membrane protein</topology>
    </subcellularLocation>
</comment>
<dbReference type="OrthoDB" id="7374726at2"/>
<feature type="transmembrane region" description="Helical" evidence="9">
    <location>
        <begin position="108"/>
        <end position="132"/>
    </location>
</feature>
<dbReference type="NCBIfam" id="TIGR00786">
    <property type="entry name" value="dctM"/>
    <property type="match status" value="1"/>
</dbReference>
<feature type="transmembrane region" description="Helical" evidence="9">
    <location>
        <begin position="362"/>
        <end position="386"/>
    </location>
</feature>
<evidence type="ECO:0000256" key="5">
    <source>
        <dbReference type="ARBA" id="ARBA00022692"/>
    </source>
</evidence>
<evidence type="ECO:0000256" key="7">
    <source>
        <dbReference type="ARBA" id="ARBA00023136"/>
    </source>
</evidence>
<accession>A0A068SKZ1</accession>
<evidence type="ECO:0000313" key="12">
    <source>
        <dbReference type="EMBL" id="CDN46444.1"/>
    </source>
</evidence>
<dbReference type="PANTHER" id="PTHR33362:SF2">
    <property type="entry name" value="TRAP TRANSPORTER LARGE PERMEASE PROTEIN"/>
    <property type="match status" value="1"/>
</dbReference>
<keyword evidence="6 9" id="KW-1133">Transmembrane helix</keyword>
<dbReference type="InterPro" id="IPR010656">
    <property type="entry name" value="DctM"/>
</dbReference>
<evidence type="ECO:0000256" key="3">
    <source>
        <dbReference type="ARBA" id="ARBA00022475"/>
    </source>
</evidence>
<dbReference type="GO" id="GO:0022857">
    <property type="term" value="F:transmembrane transporter activity"/>
    <property type="evidence" value="ECO:0007669"/>
    <property type="project" value="UniProtKB-UniRule"/>
</dbReference>
<evidence type="ECO:0000256" key="2">
    <source>
        <dbReference type="ARBA" id="ARBA00022448"/>
    </source>
</evidence>
<dbReference type="RefSeq" id="WP_038583805.1">
    <property type="nucleotide sequence ID" value="NZ_HG938353.1"/>
</dbReference>
<feature type="transmembrane region" description="Helical" evidence="9">
    <location>
        <begin position="200"/>
        <end position="231"/>
    </location>
</feature>
<feature type="transmembrane region" description="Helical" evidence="9">
    <location>
        <begin position="30"/>
        <end position="56"/>
    </location>
</feature>
<proteinExistence type="predicted"/>
<feature type="transmembrane region" description="Helical" evidence="9">
    <location>
        <begin position="407"/>
        <end position="429"/>
    </location>
</feature>
<keyword evidence="7 9" id="KW-0472">Membrane</keyword>
<evidence type="ECO:0000256" key="4">
    <source>
        <dbReference type="ARBA" id="ARBA00022519"/>
    </source>
</evidence>
<dbReference type="PATRIC" id="fig|1028800.3.peg.255"/>
<keyword evidence="13" id="KW-1185">Reference proteome</keyword>
<evidence type="ECO:0000256" key="9">
    <source>
        <dbReference type="SAM" id="Phobius"/>
    </source>
</evidence>
<keyword evidence="5 9" id="KW-0812">Transmembrane</keyword>
<feature type="domain" description="Tripartite ATP-independent periplasmic transporters DctQ component" evidence="10">
    <location>
        <begin position="43"/>
        <end position="164"/>
    </location>
</feature>
<feature type="transmembrane region" description="Helical" evidence="9">
    <location>
        <begin position="470"/>
        <end position="487"/>
    </location>
</feature>
<keyword evidence="2 8" id="KW-0813">Transport</keyword>
<feature type="transmembrane region" description="Helical" evidence="9">
    <location>
        <begin position="68"/>
        <end position="87"/>
    </location>
</feature>
<feature type="transmembrane region" description="Helical" evidence="9">
    <location>
        <begin position="295"/>
        <end position="314"/>
    </location>
</feature>
<feature type="transmembrane region" description="Helical" evidence="9">
    <location>
        <begin position="335"/>
        <end position="356"/>
    </location>
</feature>
<dbReference type="eggNOG" id="COG1593">
    <property type="taxonomic scope" value="Bacteria"/>
</dbReference>
<keyword evidence="3" id="KW-1003">Cell membrane</keyword>
<dbReference type="Pfam" id="PF04290">
    <property type="entry name" value="DctQ"/>
    <property type="match status" value="1"/>
</dbReference>
<protein>
    <submittedName>
        <fullName evidence="12">TRAP transporter, DctM subunit</fullName>
    </submittedName>
</protein>
<evidence type="ECO:0000256" key="1">
    <source>
        <dbReference type="ARBA" id="ARBA00004429"/>
    </source>
</evidence>
<evidence type="ECO:0000259" key="11">
    <source>
        <dbReference type="Pfam" id="PF06808"/>
    </source>
</evidence>
<feature type="transmembrane region" description="Helical" evidence="9">
    <location>
        <begin position="435"/>
        <end position="458"/>
    </location>
</feature>
<evidence type="ECO:0000313" key="13">
    <source>
        <dbReference type="Proteomes" id="UP000028181"/>
    </source>
</evidence>
<dbReference type="InterPro" id="IPR055348">
    <property type="entry name" value="DctQ"/>
</dbReference>
<dbReference type="GO" id="GO:0005886">
    <property type="term" value="C:plasma membrane"/>
    <property type="evidence" value="ECO:0007669"/>
    <property type="project" value="UniProtKB-SubCell"/>
</dbReference>
<keyword evidence="4 8" id="KW-0997">Cell inner membrane</keyword>
<organism evidence="12 13">
    <name type="scientific">Neorhizobium galegae bv. orientalis str. HAMBI 540</name>
    <dbReference type="NCBI Taxonomy" id="1028800"/>
    <lineage>
        <taxon>Bacteria</taxon>
        <taxon>Pseudomonadati</taxon>
        <taxon>Pseudomonadota</taxon>
        <taxon>Alphaproteobacteria</taxon>
        <taxon>Hyphomicrobiales</taxon>
        <taxon>Rhizobiaceae</taxon>
        <taxon>Rhizobium/Agrobacterium group</taxon>
        <taxon>Neorhizobium</taxon>
    </lineage>
</organism>
<dbReference type="HOGENOM" id="CLU_464361_0_0_5"/>
<dbReference type="Pfam" id="PF06808">
    <property type="entry name" value="DctM"/>
    <property type="match status" value="1"/>
</dbReference>
<evidence type="ECO:0000256" key="8">
    <source>
        <dbReference type="RuleBase" id="RU369079"/>
    </source>
</evidence>
<feature type="transmembrane region" description="Helical" evidence="9">
    <location>
        <begin position="566"/>
        <end position="585"/>
    </location>
</feature>
<dbReference type="AlphaFoldDB" id="A0A068SKZ1"/>
<dbReference type="eggNOG" id="COG3090">
    <property type="taxonomic scope" value="Bacteria"/>
</dbReference>
<dbReference type="PANTHER" id="PTHR33362">
    <property type="entry name" value="SIALIC ACID TRAP TRANSPORTER PERMEASE PROTEIN SIAT-RELATED"/>
    <property type="match status" value="1"/>
</dbReference>
<evidence type="ECO:0000259" key="10">
    <source>
        <dbReference type="Pfam" id="PF04290"/>
    </source>
</evidence>
<dbReference type="KEGG" id="ngg:RG540_CH02500"/>
<dbReference type="EMBL" id="HG938353">
    <property type="protein sequence ID" value="CDN46444.1"/>
    <property type="molecule type" value="Genomic_DNA"/>
</dbReference>
<feature type="transmembrane region" description="Helical" evidence="9">
    <location>
        <begin position="170"/>
        <end position="188"/>
    </location>
</feature>
<evidence type="ECO:0000256" key="6">
    <source>
        <dbReference type="ARBA" id="ARBA00022989"/>
    </source>
</evidence>
<feature type="transmembrane region" description="Helical" evidence="9">
    <location>
        <begin position="144"/>
        <end position="163"/>
    </location>
</feature>